<name>A0A0A9AI95_ARUDO</name>
<organism evidence="1">
    <name type="scientific">Arundo donax</name>
    <name type="common">Giant reed</name>
    <name type="synonym">Donax arundinaceus</name>
    <dbReference type="NCBI Taxonomy" id="35708"/>
    <lineage>
        <taxon>Eukaryota</taxon>
        <taxon>Viridiplantae</taxon>
        <taxon>Streptophyta</taxon>
        <taxon>Embryophyta</taxon>
        <taxon>Tracheophyta</taxon>
        <taxon>Spermatophyta</taxon>
        <taxon>Magnoliopsida</taxon>
        <taxon>Liliopsida</taxon>
        <taxon>Poales</taxon>
        <taxon>Poaceae</taxon>
        <taxon>PACMAD clade</taxon>
        <taxon>Arundinoideae</taxon>
        <taxon>Arundineae</taxon>
        <taxon>Arundo</taxon>
    </lineage>
</organism>
<dbReference type="AlphaFoldDB" id="A0A0A9AI95"/>
<sequence>MRRQQNKHLPDLLITRSILG</sequence>
<dbReference type="EMBL" id="GBRH01246481">
    <property type="protein sequence ID" value="JAD51414.1"/>
    <property type="molecule type" value="Transcribed_RNA"/>
</dbReference>
<reference evidence="1" key="1">
    <citation type="submission" date="2014-09" db="EMBL/GenBank/DDBJ databases">
        <authorList>
            <person name="Magalhaes I.L.F."/>
            <person name="Oliveira U."/>
            <person name="Santos F.R."/>
            <person name="Vidigal T.H.D.A."/>
            <person name="Brescovit A.D."/>
            <person name="Santos A.J."/>
        </authorList>
    </citation>
    <scope>NUCLEOTIDE SEQUENCE</scope>
    <source>
        <tissue evidence="1">Shoot tissue taken approximately 20 cm above the soil surface</tissue>
    </source>
</reference>
<proteinExistence type="predicted"/>
<accession>A0A0A9AI95</accession>
<evidence type="ECO:0000313" key="1">
    <source>
        <dbReference type="EMBL" id="JAD51414.1"/>
    </source>
</evidence>
<reference evidence="1" key="2">
    <citation type="journal article" date="2015" name="Data Brief">
        <title>Shoot transcriptome of the giant reed, Arundo donax.</title>
        <authorList>
            <person name="Barrero R.A."/>
            <person name="Guerrero F.D."/>
            <person name="Moolhuijzen P."/>
            <person name="Goolsby J.A."/>
            <person name="Tidwell J."/>
            <person name="Bellgard S.E."/>
            <person name="Bellgard M.I."/>
        </authorList>
    </citation>
    <scope>NUCLEOTIDE SEQUENCE</scope>
    <source>
        <tissue evidence="1">Shoot tissue taken approximately 20 cm above the soil surface</tissue>
    </source>
</reference>
<protein>
    <submittedName>
        <fullName evidence="1">Uncharacterized protein</fullName>
    </submittedName>
</protein>